<dbReference type="CDD" id="cd00448">
    <property type="entry name" value="YjgF_YER057c_UK114_family"/>
    <property type="match status" value="1"/>
</dbReference>
<dbReference type="Gene3D" id="3.30.1330.40">
    <property type="entry name" value="RutC-like"/>
    <property type="match status" value="1"/>
</dbReference>
<keyword evidence="3" id="KW-1185">Reference proteome</keyword>
<organism evidence="2 3">
    <name type="scientific">Tardiphaga alba</name>
    <dbReference type="NCBI Taxonomy" id="340268"/>
    <lineage>
        <taxon>Bacteria</taxon>
        <taxon>Pseudomonadati</taxon>
        <taxon>Pseudomonadota</taxon>
        <taxon>Alphaproteobacteria</taxon>
        <taxon>Hyphomicrobiales</taxon>
        <taxon>Nitrobacteraceae</taxon>
        <taxon>Tardiphaga</taxon>
    </lineage>
</organism>
<name>A0ABX8A5P9_9BRAD</name>
<dbReference type="InterPro" id="IPR035959">
    <property type="entry name" value="RutC-like_sf"/>
</dbReference>
<evidence type="ECO:0000256" key="1">
    <source>
        <dbReference type="SAM" id="MobiDB-lite"/>
    </source>
</evidence>
<protein>
    <submittedName>
        <fullName evidence="2">RidA family protein</fullName>
    </submittedName>
</protein>
<proteinExistence type="predicted"/>
<dbReference type="Pfam" id="PF01042">
    <property type="entry name" value="Ribonuc_L-PSP"/>
    <property type="match status" value="1"/>
</dbReference>
<sequence>MTSPKGPTLTVVPGAKSDNEKSDSAPSGVRTLQPSGWPKPKGYANGMTADGRIVVTGGVIGWDVEEKLQPDFIGQVRQALQNIKDILAEGGAKPEHLVRLTWYVVDIEEYMGSLKELGKAYREIFGAHYPAMALVQVVRLVERAARVEIEATAVVPR</sequence>
<dbReference type="InterPro" id="IPR006175">
    <property type="entry name" value="YjgF/YER057c/UK114"/>
</dbReference>
<accession>A0ABX8A5P9</accession>
<evidence type="ECO:0000313" key="3">
    <source>
        <dbReference type="Proteomes" id="UP000682843"/>
    </source>
</evidence>
<dbReference type="SUPFAM" id="SSF55298">
    <property type="entry name" value="YjgF-like"/>
    <property type="match status" value="1"/>
</dbReference>
<feature type="region of interest" description="Disordered" evidence="1">
    <location>
        <begin position="1"/>
        <end position="44"/>
    </location>
</feature>
<dbReference type="PANTHER" id="PTHR43857:SF1">
    <property type="entry name" value="YJGH FAMILY PROTEIN"/>
    <property type="match status" value="1"/>
</dbReference>
<dbReference type="PANTHER" id="PTHR43857">
    <property type="entry name" value="BLR7761 PROTEIN"/>
    <property type="match status" value="1"/>
</dbReference>
<dbReference type="EMBL" id="CP036498">
    <property type="protein sequence ID" value="QUS38907.1"/>
    <property type="molecule type" value="Genomic_DNA"/>
</dbReference>
<dbReference type="RefSeq" id="WP_211912447.1">
    <property type="nucleotide sequence ID" value="NZ_CP036498.1"/>
</dbReference>
<reference evidence="2 3" key="1">
    <citation type="submission" date="2019-02" db="EMBL/GenBank/DDBJ databases">
        <title>Emended description of the genus Rhodopseudomonas and description of Rhodopseudomonas albus sp. nov., a non-phototrophic, heavy-metal-tolerant bacterium isolated from garden soil.</title>
        <authorList>
            <person name="Bao Z."/>
            <person name="Cao W.W."/>
            <person name="Sato Y."/>
            <person name="Nishizawa T."/>
            <person name="Zhao J."/>
            <person name="Guo Y."/>
            <person name="Ohta H."/>
        </authorList>
    </citation>
    <scope>NUCLEOTIDE SEQUENCE [LARGE SCALE GENOMIC DNA]</scope>
    <source>
        <strain evidence="2 3">SK50-23</strain>
    </source>
</reference>
<gene>
    <name evidence="2" type="ORF">RPMA_08775</name>
</gene>
<dbReference type="Proteomes" id="UP000682843">
    <property type="component" value="Chromosome"/>
</dbReference>
<evidence type="ECO:0000313" key="2">
    <source>
        <dbReference type="EMBL" id="QUS38907.1"/>
    </source>
</evidence>